<sequence>MKKVLTLIAAIAIALFSFSALGVGADEEENYYSVVLKNNAQVEKFKGDLSLTDAEIVYEVPEIGYYQVKGTAGDLNQIKGFKGVQAASLSLSWDLPESQKIEFSGDLDLSGDLNGDLYGDLYGDLNGDLLGDLNGDLLEEAGMEMPGFWPIQWDIQRITENGASYAEHTGSHDTVVAVIDTGINPYHIDLAPNLMPGSKNFVPAGGFQGTEPSETGDPNDFVDKHGHGSHVSGSIAGAGNGMLGVAPDLGLRAYRVFGTSSAESAWIYKAMIAAADDGSDVLSMSLGGWDLFGQTFVKNEDGKWENAGNDVADYVAYKRAANYAEEKGAVVVVAAGNDGLDLSNNNQVMNYLQSAYGSENVEFRGTAKTVPAQLSNVVNVSATGPEDVLAEYSNYGAGQIDIATVGGDTRLYNWYASQGRLDEYLANNMHYFEFNLSADSASNDGYYFSVGTSMATPKVSAVAGLIIDQNNGDLSPAQVKRELLNGAVEEVNGQDKKKFGNGHLNALNAVQ</sequence>
<dbReference type="PROSITE" id="PS00137">
    <property type="entry name" value="SUBTILASE_HIS"/>
    <property type="match status" value="1"/>
</dbReference>
<keyword evidence="15" id="KW-1185">Reference proteome</keyword>
<evidence type="ECO:0000256" key="5">
    <source>
        <dbReference type="ARBA" id="ARBA00022670"/>
    </source>
</evidence>
<dbReference type="SUPFAM" id="SSF52743">
    <property type="entry name" value="Subtilisin-like"/>
    <property type="match status" value="1"/>
</dbReference>
<evidence type="ECO:0000313" key="14">
    <source>
        <dbReference type="EMBL" id="MFD2639014.1"/>
    </source>
</evidence>
<keyword evidence="5 9" id="KW-0645">Protease</keyword>
<evidence type="ECO:0000256" key="4">
    <source>
        <dbReference type="ARBA" id="ARBA00022525"/>
    </source>
</evidence>
<dbReference type="RefSeq" id="WP_377328801.1">
    <property type="nucleotide sequence ID" value="NZ_JBHUMZ010000021.1"/>
</dbReference>
<feature type="active site" description="Charge relay system" evidence="9">
    <location>
        <position position="453"/>
    </location>
</feature>
<dbReference type="InterPro" id="IPR023828">
    <property type="entry name" value="Peptidase_S8_Ser-AS"/>
</dbReference>
<comment type="similarity">
    <text evidence="3 9 10">Belongs to the peptidase S8 family.</text>
</comment>
<dbReference type="Proteomes" id="UP001597452">
    <property type="component" value="Unassembled WGS sequence"/>
</dbReference>
<evidence type="ECO:0000259" key="13">
    <source>
        <dbReference type="Pfam" id="PF00082"/>
    </source>
</evidence>
<dbReference type="PROSITE" id="PS00138">
    <property type="entry name" value="SUBTILASE_SER"/>
    <property type="match status" value="1"/>
</dbReference>
<dbReference type="Gene3D" id="3.40.50.200">
    <property type="entry name" value="Peptidase S8/S53 domain"/>
    <property type="match status" value="1"/>
</dbReference>
<dbReference type="PANTHER" id="PTHR43806:SF11">
    <property type="entry name" value="CEREVISIN-RELATED"/>
    <property type="match status" value="1"/>
</dbReference>
<evidence type="ECO:0000256" key="12">
    <source>
        <dbReference type="SAM" id="SignalP"/>
    </source>
</evidence>
<name>A0ABW5QAP4_9BACI</name>
<comment type="cofactor">
    <cofactor evidence="1">
        <name>Ca(2+)</name>
        <dbReference type="ChEBI" id="CHEBI:29108"/>
    </cofactor>
</comment>
<dbReference type="InterPro" id="IPR000209">
    <property type="entry name" value="Peptidase_S8/S53_dom"/>
</dbReference>
<keyword evidence="7 9" id="KW-0720">Serine protease</keyword>
<evidence type="ECO:0000256" key="8">
    <source>
        <dbReference type="ARBA" id="ARBA00022837"/>
    </source>
</evidence>
<evidence type="ECO:0000256" key="3">
    <source>
        <dbReference type="ARBA" id="ARBA00011073"/>
    </source>
</evidence>
<reference evidence="15" key="1">
    <citation type="journal article" date="2019" name="Int. J. Syst. Evol. Microbiol.">
        <title>The Global Catalogue of Microorganisms (GCM) 10K type strain sequencing project: providing services to taxonomists for standard genome sequencing and annotation.</title>
        <authorList>
            <consortium name="The Broad Institute Genomics Platform"/>
            <consortium name="The Broad Institute Genome Sequencing Center for Infectious Disease"/>
            <person name="Wu L."/>
            <person name="Ma J."/>
        </authorList>
    </citation>
    <scope>NUCLEOTIDE SEQUENCE [LARGE SCALE GENOMIC DNA]</scope>
    <source>
        <strain evidence="15">TISTR 1571</strain>
    </source>
</reference>
<comment type="subcellular location">
    <subcellularLocation>
        <location evidence="2">Secreted</location>
    </subcellularLocation>
</comment>
<dbReference type="InterPro" id="IPR050131">
    <property type="entry name" value="Peptidase_S8_subtilisin-like"/>
</dbReference>
<dbReference type="EMBL" id="JBHUMZ010000021">
    <property type="protein sequence ID" value="MFD2639014.1"/>
    <property type="molecule type" value="Genomic_DNA"/>
</dbReference>
<dbReference type="InterPro" id="IPR022398">
    <property type="entry name" value="Peptidase_S8_His-AS"/>
</dbReference>
<dbReference type="CDD" id="cd07482">
    <property type="entry name" value="Peptidases_S8_Lantibiotic_specific_protease"/>
    <property type="match status" value="1"/>
</dbReference>
<feature type="signal peptide" evidence="12">
    <location>
        <begin position="1"/>
        <end position="22"/>
    </location>
</feature>
<dbReference type="PROSITE" id="PS00136">
    <property type="entry name" value="SUBTILASE_ASP"/>
    <property type="match status" value="1"/>
</dbReference>
<dbReference type="InterPro" id="IPR015500">
    <property type="entry name" value="Peptidase_S8_subtilisin-rel"/>
</dbReference>
<keyword evidence="8" id="KW-0106">Calcium</keyword>
<protein>
    <submittedName>
        <fullName evidence="14">S8 family serine peptidase</fullName>
    </submittedName>
</protein>
<feature type="active site" description="Charge relay system" evidence="9">
    <location>
        <position position="227"/>
    </location>
</feature>
<keyword evidence="4" id="KW-0964">Secreted</keyword>
<evidence type="ECO:0000256" key="11">
    <source>
        <dbReference type="SAM" id="MobiDB-lite"/>
    </source>
</evidence>
<evidence type="ECO:0000313" key="15">
    <source>
        <dbReference type="Proteomes" id="UP001597452"/>
    </source>
</evidence>
<evidence type="ECO:0000256" key="9">
    <source>
        <dbReference type="PROSITE-ProRule" id="PRU01240"/>
    </source>
</evidence>
<proteinExistence type="inferred from homology"/>
<dbReference type="InterPro" id="IPR023827">
    <property type="entry name" value="Peptidase_S8_Asp-AS"/>
</dbReference>
<evidence type="ECO:0000256" key="1">
    <source>
        <dbReference type="ARBA" id="ARBA00001913"/>
    </source>
</evidence>
<evidence type="ECO:0000256" key="2">
    <source>
        <dbReference type="ARBA" id="ARBA00004613"/>
    </source>
</evidence>
<evidence type="ECO:0000256" key="6">
    <source>
        <dbReference type="ARBA" id="ARBA00022801"/>
    </source>
</evidence>
<gene>
    <name evidence="14" type="ORF">ACFSW4_09085</name>
</gene>
<feature type="region of interest" description="Disordered" evidence="11">
    <location>
        <begin position="205"/>
        <end position="227"/>
    </location>
</feature>
<keyword evidence="12" id="KW-0732">Signal</keyword>
<dbReference type="PANTHER" id="PTHR43806">
    <property type="entry name" value="PEPTIDASE S8"/>
    <property type="match status" value="1"/>
</dbReference>
<dbReference type="InterPro" id="IPR036852">
    <property type="entry name" value="Peptidase_S8/S53_dom_sf"/>
</dbReference>
<accession>A0ABW5QAP4</accession>
<evidence type="ECO:0000256" key="10">
    <source>
        <dbReference type="RuleBase" id="RU003355"/>
    </source>
</evidence>
<organism evidence="14 15">
    <name type="scientific">Piscibacillus salipiscarius</name>
    <dbReference type="NCBI Taxonomy" id="299480"/>
    <lineage>
        <taxon>Bacteria</taxon>
        <taxon>Bacillati</taxon>
        <taxon>Bacillota</taxon>
        <taxon>Bacilli</taxon>
        <taxon>Bacillales</taxon>
        <taxon>Bacillaceae</taxon>
        <taxon>Piscibacillus</taxon>
    </lineage>
</organism>
<dbReference type="PRINTS" id="PR00723">
    <property type="entry name" value="SUBTILISIN"/>
</dbReference>
<feature type="chain" id="PRO_5045930163" evidence="12">
    <location>
        <begin position="23"/>
        <end position="511"/>
    </location>
</feature>
<feature type="active site" description="Charge relay system" evidence="9">
    <location>
        <position position="180"/>
    </location>
</feature>
<feature type="domain" description="Peptidase S8/S53" evidence="13">
    <location>
        <begin position="172"/>
        <end position="502"/>
    </location>
</feature>
<keyword evidence="6 9" id="KW-0378">Hydrolase</keyword>
<dbReference type="InterPro" id="IPR008357">
    <property type="entry name" value="Lanit_process"/>
</dbReference>
<dbReference type="PROSITE" id="PS51892">
    <property type="entry name" value="SUBTILASE"/>
    <property type="match status" value="1"/>
</dbReference>
<evidence type="ECO:0000256" key="7">
    <source>
        <dbReference type="ARBA" id="ARBA00022825"/>
    </source>
</evidence>
<dbReference type="Pfam" id="PF00082">
    <property type="entry name" value="Peptidase_S8"/>
    <property type="match status" value="1"/>
</dbReference>
<comment type="caution">
    <text evidence="14">The sequence shown here is derived from an EMBL/GenBank/DDBJ whole genome shotgun (WGS) entry which is preliminary data.</text>
</comment>